<keyword evidence="2" id="KW-1185">Reference proteome</keyword>
<gene>
    <name evidence="1" type="ORF">MarbSA_13960</name>
</gene>
<dbReference type="Proteomes" id="UP000825015">
    <property type="component" value="Chromosome"/>
</dbReference>
<evidence type="ECO:0000313" key="2">
    <source>
        <dbReference type="Proteomes" id="UP000825015"/>
    </source>
</evidence>
<evidence type="ECO:0000313" key="1">
    <source>
        <dbReference type="EMBL" id="BBL62356.1"/>
    </source>
</evidence>
<organism evidence="1 2">
    <name type="scientific">Methanobrevibacter arboriphilus</name>
    <dbReference type="NCBI Taxonomy" id="39441"/>
    <lineage>
        <taxon>Archaea</taxon>
        <taxon>Methanobacteriati</taxon>
        <taxon>Methanobacteriota</taxon>
        <taxon>Methanomada group</taxon>
        <taxon>Methanobacteria</taxon>
        <taxon>Methanobacteriales</taxon>
        <taxon>Methanobacteriaceae</taxon>
        <taxon>Methanobrevibacter</taxon>
    </lineage>
</organism>
<proteinExistence type="predicted"/>
<reference evidence="1" key="1">
    <citation type="submission" date="2019-06" db="EMBL/GenBank/DDBJ databases">
        <title>Complete genome sequence of Methanobrevibacter arboriphilus strain SA.</title>
        <authorList>
            <person name="Asakawa S."/>
        </authorList>
    </citation>
    <scope>NUCLEOTIDE SEQUENCE</scope>
    <source>
        <strain evidence="1">SA</strain>
    </source>
</reference>
<accession>A0ACA8R4X0</accession>
<name>A0ACA8R4X0_METAZ</name>
<protein>
    <submittedName>
        <fullName evidence="1">Ferredoxin</fullName>
    </submittedName>
</protein>
<sequence>MFLSTNKCEGIGECVKICPTEAIRLINGKAFSCITCGACFEACPNQAIFKNRYGGYVVDRAKCNGCGVCEFTCPVNSIHIENGMTKGICARCGICVDSCPTKSRIDGFDLIEEKQLNFLKSLNLAIPTLNESKSSKSHTKRNFVGTDHENCILCGRCEYYCPTKAIDVNINQKGVCTECRVCTDVCPADAIQNGVIDHDKCVLCLNCLKNCPNGAIKADNFEVNIIKPEDEITGSIVSCLNCGLCADNSTTGALKQINGKMRFDPSINIQGAKNKLEDNKLEDNKLDNNEFDNELLDNILDDAFDTNDKVSTNNEDIKSNNNIISDFGDKYLAQDDMALAKELLKADVGFEKINQKSIDSCPVSTLKEDENDEFALNGYCVSCGKCVKVCDRQNARKFITAEWDGSVSDDCISCGICSELCPKDAITLKRGTIEVDMDKCILCETCGIHCPVDAIPKTTMAKKRISNGFNLIDNKLCMNCKLCYRICPEDAIIDREDVGMMMVDDSKCIYCGACRNACPAKAFIFEREFEDFNDKISNK</sequence>
<dbReference type="EMBL" id="AP019779">
    <property type="protein sequence ID" value="BBL62356.1"/>
    <property type="molecule type" value="Genomic_DNA"/>
</dbReference>